<feature type="region of interest" description="Disordered" evidence="1">
    <location>
        <begin position="183"/>
        <end position="202"/>
    </location>
</feature>
<comment type="caution">
    <text evidence="3">The sequence shown here is derived from an EMBL/GenBank/DDBJ whole genome shotgun (WGS) entry which is preliminary data.</text>
</comment>
<gene>
    <name evidence="3" type="ORF">AB1Y20_002897</name>
</gene>
<dbReference type="InterPro" id="IPR014710">
    <property type="entry name" value="RmlC-like_jellyroll"/>
</dbReference>
<dbReference type="InterPro" id="IPR018490">
    <property type="entry name" value="cNMP-bd_dom_sf"/>
</dbReference>
<dbReference type="InterPro" id="IPR000595">
    <property type="entry name" value="cNMP-bd_dom"/>
</dbReference>
<dbReference type="Gene3D" id="2.60.120.10">
    <property type="entry name" value="Jelly Rolls"/>
    <property type="match status" value="1"/>
</dbReference>
<dbReference type="AlphaFoldDB" id="A0AB34J9W5"/>
<sequence length="202" mass="22543">MSVVHEPVERVQAGELIFSQGDHGDMLYILIEGRVSFHKTMKPRSTVVEHHGIIRKKRASMCVLRAGVRMSVTSNRAYGACGASGPMYEERDPAPAPKADVEFKVGECTPDCPRPMFGEISLWDQKPRQATARSVEPSKVLYLRHEHFQQFMNLLPDMEAMFAVGQAQYARWVYNSWSDSAGTGEGHRSVNSNAPILDTHPG</sequence>
<feature type="domain" description="Cyclic nucleotide-binding" evidence="2">
    <location>
        <begin position="117"/>
        <end position="152"/>
    </location>
</feature>
<dbReference type="Proteomes" id="UP001515480">
    <property type="component" value="Unassembled WGS sequence"/>
</dbReference>
<evidence type="ECO:0000256" key="1">
    <source>
        <dbReference type="SAM" id="MobiDB-lite"/>
    </source>
</evidence>
<dbReference type="PROSITE" id="PS00889">
    <property type="entry name" value="CNMP_BINDING_2"/>
    <property type="match status" value="1"/>
</dbReference>
<dbReference type="SUPFAM" id="SSF51206">
    <property type="entry name" value="cAMP-binding domain-like"/>
    <property type="match status" value="1"/>
</dbReference>
<dbReference type="InterPro" id="IPR050503">
    <property type="entry name" value="cAMP-dep_PK_reg_su-like"/>
</dbReference>
<dbReference type="GO" id="GO:0005952">
    <property type="term" value="C:cAMP-dependent protein kinase complex"/>
    <property type="evidence" value="ECO:0007669"/>
    <property type="project" value="InterPro"/>
</dbReference>
<dbReference type="Pfam" id="PF00027">
    <property type="entry name" value="cNMP_binding"/>
    <property type="match status" value="1"/>
</dbReference>
<dbReference type="PANTHER" id="PTHR11635:SF152">
    <property type="entry name" value="CAMP-DEPENDENT PROTEIN KINASE TYPE I REGULATORY SUBUNIT-RELATED"/>
    <property type="match status" value="1"/>
</dbReference>
<dbReference type="PROSITE" id="PS50042">
    <property type="entry name" value="CNMP_BINDING_3"/>
    <property type="match status" value="2"/>
</dbReference>
<keyword evidence="4" id="KW-1185">Reference proteome</keyword>
<reference evidence="3 4" key="1">
    <citation type="journal article" date="2024" name="Science">
        <title>Giant polyketide synthase enzymes in the biosynthesis of giant marine polyether toxins.</title>
        <authorList>
            <person name="Fallon T.R."/>
            <person name="Shende V.V."/>
            <person name="Wierzbicki I.H."/>
            <person name="Pendleton A.L."/>
            <person name="Watervoot N.F."/>
            <person name="Auber R.P."/>
            <person name="Gonzalez D.J."/>
            <person name="Wisecaver J.H."/>
            <person name="Moore B.S."/>
        </authorList>
    </citation>
    <scope>NUCLEOTIDE SEQUENCE [LARGE SCALE GENOMIC DNA]</scope>
    <source>
        <strain evidence="3 4">12B1</strain>
    </source>
</reference>
<organism evidence="3 4">
    <name type="scientific">Prymnesium parvum</name>
    <name type="common">Toxic golden alga</name>
    <dbReference type="NCBI Taxonomy" id="97485"/>
    <lineage>
        <taxon>Eukaryota</taxon>
        <taxon>Haptista</taxon>
        <taxon>Haptophyta</taxon>
        <taxon>Prymnesiophyceae</taxon>
        <taxon>Prymnesiales</taxon>
        <taxon>Prymnesiaceae</taxon>
        <taxon>Prymnesium</taxon>
    </lineage>
</organism>
<dbReference type="InterPro" id="IPR018488">
    <property type="entry name" value="cNMP-bd_CS"/>
</dbReference>
<dbReference type="PANTHER" id="PTHR11635">
    <property type="entry name" value="CAMP-DEPENDENT PROTEIN KINASE REGULATORY CHAIN"/>
    <property type="match status" value="1"/>
</dbReference>
<protein>
    <recommendedName>
        <fullName evidence="2">Cyclic nucleotide-binding domain-containing protein</fullName>
    </recommendedName>
</protein>
<evidence type="ECO:0000313" key="4">
    <source>
        <dbReference type="Proteomes" id="UP001515480"/>
    </source>
</evidence>
<name>A0AB34J9W5_PRYPA</name>
<accession>A0AB34J9W5</accession>
<dbReference type="CDD" id="cd00038">
    <property type="entry name" value="CAP_ED"/>
    <property type="match status" value="1"/>
</dbReference>
<feature type="domain" description="Cyclic nucleotide-binding" evidence="2">
    <location>
        <begin position="1"/>
        <end position="48"/>
    </location>
</feature>
<dbReference type="GO" id="GO:0005829">
    <property type="term" value="C:cytosol"/>
    <property type="evidence" value="ECO:0007669"/>
    <property type="project" value="TreeGrafter"/>
</dbReference>
<evidence type="ECO:0000313" key="3">
    <source>
        <dbReference type="EMBL" id="KAL1518609.1"/>
    </source>
</evidence>
<dbReference type="EMBL" id="JBGBPQ010000010">
    <property type="protein sequence ID" value="KAL1518609.1"/>
    <property type="molecule type" value="Genomic_DNA"/>
</dbReference>
<evidence type="ECO:0000259" key="2">
    <source>
        <dbReference type="PROSITE" id="PS50042"/>
    </source>
</evidence>
<dbReference type="PRINTS" id="PR00103">
    <property type="entry name" value="CAMPKINASE"/>
</dbReference>
<proteinExistence type="predicted"/>